<evidence type="ECO:0000313" key="2">
    <source>
        <dbReference type="EMBL" id="KAJ7009175.1"/>
    </source>
</evidence>
<dbReference type="EMBL" id="JAQIZT010000002">
    <property type="protein sequence ID" value="KAJ7009175.1"/>
    <property type="molecule type" value="Genomic_DNA"/>
</dbReference>
<sequence>MPNALEPGRGAREIKIEGDSGPEKPSPLYKKTKGGDRSHTPAVHLVGAASSTLSHPRVSTASAEYNGHALRSKHLIWTKPKVVLLLKTMMKMSFVDDELSENIELCLDKDYRTVYKVPWRGSAKSLVSEDEKDRRIRELTI</sequence>
<name>A0AAD6RIS2_9ROSI</name>
<dbReference type="AlphaFoldDB" id="A0AAD6RIS2"/>
<evidence type="ECO:0000256" key="1">
    <source>
        <dbReference type="SAM" id="MobiDB-lite"/>
    </source>
</evidence>
<organism evidence="2 3">
    <name type="scientific">Populus alba x Populus x berolinensis</name>
    <dbReference type="NCBI Taxonomy" id="444605"/>
    <lineage>
        <taxon>Eukaryota</taxon>
        <taxon>Viridiplantae</taxon>
        <taxon>Streptophyta</taxon>
        <taxon>Embryophyta</taxon>
        <taxon>Tracheophyta</taxon>
        <taxon>Spermatophyta</taxon>
        <taxon>Magnoliopsida</taxon>
        <taxon>eudicotyledons</taxon>
        <taxon>Gunneridae</taxon>
        <taxon>Pentapetalae</taxon>
        <taxon>rosids</taxon>
        <taxon>fabids</taxon>
        <taxon>Malpighiales</taxon>
        <taxon>Salicaceae</taxon>
        <taxon>Saliceae</taxon>
        <taxon>Populus</taxon>
    </lineage>
</organism>
<feature type="region of interest" description="Disordered" evidence="1">
    <location>
        <begin position="1"/>
        <end position="40"/>
    </location>
</feature>
<evidence type="ECO:0000313" key="3">
    <source>
        <dbReference type="Proteomes" id="UP001164929"/>
    </source>
</evidence>
<reference evidence="2" key="1">
    <citation type="journal article" date="2023" name="Mol. Ecol. Resour.">
        <title>Chromosome-level genome assembly of a triploid poplar Populus alba 'Berolinensis'.</title>
        <authorList>
            <person name="Chen S."/>
            <person name="Yu Y."/>
            <person name="Wang X."/>
            <person name="Wang S."/>
            <person name="Zhang T."/>
            <person name="Zhou Y."/>
            <person name="He R."/>
            <person name="Meng N."/>
            <person name="Wang Y."/>
            <person name="Liu W."/>
            <person name="Liu Z."/>
            <person name="Liu J."/>
            <person name="Guo Q."/>
            <person name="Huang H."/>
            <person name="Sederoff R.R."/>
            <person name="Wang G."/>
            <person name="Qu G."/>
            <person name="Chen S."/>
        </authorList>
    </citation>
    <scope>NUCLEOTIDE SEQUENCE</scope>
    <source>
        <strain evidence="2">SC-2020</strain>
    </source>
</reference>
<gene>
    <name evidence="2" type="ORF">NC653_007722</name>
</gene>
<keyword evidence="3" id="KW-1185">Reference proteome</keyword>
<comment type="caution">
    <text evidence="2">The sequence shown here is derived from an EMBL/GenBank/DDBJ whole genome shotgun (WGS) entry which is preliminary data.</text>
</comment>
<accession>A0AAD6RIS2</accession>
<proteinExistence type="predicted"/>
<protein>
    <submittedName>
        <fullName evidence="2">Uncharacterized protein</fullName>
    </submittedName>
</protein>
<feature type="compositionally biased region" description="Basic and acidic residues" evidence="1">
    <location>
        <begin position="9"/>
        <end position="22"/>
    </location>
</feature>
<dbReference type="Proteomes" id="UP001164929">
    <property type="component" value="Chromosome 2"/>
</dbReference>